<keyword evidence="2" id="KW-1185">Reference proteome</keyword>
<gene>
    <name evidence="1" type="ORF">NPIRD3C_1541</name>
</gene>
<name>A0A0C5BSI6_9ARCH</name>
<dbReference type="EMBL" id="CP010868">
    <property type="protein sequence ID" value="AJM92753.1"/>
    <property type="molecule type" value="Genomic_DNA"/>
</dbReference>
<evidence type="ECO:0000313" key="1">
    <source>
        <dbReference type="EMBL" id="AJM92753.1"/>
    </source>
</evidence>
<dbReference type="KEGG" id="nid:NPIRD3C_1541"/>
<organism evidence="1 2">
    <name type="scientific">Nitrosopumilus piranensis</name>
    <dbReference type="NCBI Taxonomy" id="1582439"/>
    <lineage>
        <taxon>Archaea</taxon>
        <taxon>Nitrososphaerota</taxon>
        <taxon>Nitrososphaeria</taxon>
        <taxon>Nitrosopumilales</taxon>
        <taxon>Nitrosopumilaceae</taxon>
        <taxon>Nitrosopumilus</taxon>
    </lineage>
</organism>
<evidence type="ECO:0000313" key="2">
    <source>
        <dbReference type="Proteomes" id="UP000032027"/>
    </source>
</evidence>
<dbReference type="AlphaFoldDB" id="A0A0C5BSI6"/>
<dbReference type="Proteomes" id="UP000032027">
    <property type="component" value="Chromosome"/>
</dbReference>
<proteinExistence type="predicted"/>
<protein>
    <submittedName>
        <fullName evidence="1">Uncharacterized protein</fullName>
    </submittedName>
</protein>
<reference evidence="1 2" key="2">
    <citation type="journal article" date="2016" name="ISME J.">
        <title>Physiological and genomic characterization of two novel marine thaumarchaeal strains indicates niche differentiation.</title>
        <authorList>
            <person name="Bayer B."/>
            <person name="Vojvoda J."/>
            <person name="Offre P."/>
            <person name="Alves R.J."/>
            <person name="Elisabeth N.H."/>
            <person name="Garcia J.A."/>
            <person name="Volland J.M."/>
            <person name="Srivastava A."/>
            <person name="Schleper C."/>
            <person name="Herndl G.J."/>
        </authorList>
    </citation>
    <scope>NUCLEOTIDE SEQUENCE [LARGE SCALE GENOMIC DNA]</scope>
    <source>
        <strain evidence="1 2">D3C</strain>
    </source>
</reference>
<reference evidence="2" key="1">
    <citation type="submission" date="2015-02" db="EMBL/GenBank/DDBJ databases">
        <title>Characterization of two novel Thaumarchaeota isolated from the Northern Adriatic Sea.</title>
        <authorList>
            <person name="Bayer B."/>
            <person name="Vojvoda J."/>
            <person name="Offre P."/>
            <person name="Srivastava A."/>
            <person name="Elisabeth N."/>
            <person name="Garcia J.A.L."/>
            <person name="Schleper C."/>
            <person name="Herndl G.J."/>
        </authorList>
    </citation>
    <scope>NUCLEOTIDE SEQUENCE [LARGE SCALE GENOMIC DNA]</scope>
    <source>
        <strain evidence="2">D3C</strain>
    </source>
</reference>
<sequence>MVRRPSRKRLRASVQGFESLSRRYFAVFLVGGYDYIEFQSFVEVKKRKREKIELISIIFIF</sequence>
<dbReference type="STRING" id="1582439.NPIRD3C_1541"/>
<reference evidence="1 2" key="3">
    <citation type="journal article" date="2019" name="Int. J. Syst. Evol. Microbiol.">
        <title>Nitrosopumilus adriaticus sp. nov. and Nitrosopumilus piranensis sp. nov., two ammonia-oxidizing archaea from the Adriatic Sea and members of the class Nitrososphaeria.</title>
        <authorList>
            <person name="Bayer B."/>
            <person name="Vojvoda J."/>
            <person name="Reinthaler T."/>
            <person name="Reyes C."/>
            <person name="Pinto M."/>
            <person name="Herndl G.J."/>
        </authorList>
    </citation>
    <scope>NUCLEOTIDE SEQUENCE [LARGE SCALE GENOMIC DNA]</scope>
    <source>
        <strain evidence="1 2">D3C</strain>
    </source>
</reference>
<accession>A0A0C5BSI6</accession>
<dbReference type="HOGENOM" id="CLU_2911325_0_0_2"/>